<feature type="compositionally biased region" description="Basic residues" evidence="1">
    <location>
        <begin position="67"/>
        <end position="77"/>
    </location>
</feature>
<keyword evidence="3" id="KW-1185">Reference proteome</keyword>
<evidence type="ECO:0000256" key="1">
    <source>
        <dbReference type="SAM" id="MobiDB-lite"/>
    </source>
</evidence>
<organism evidence="2 3">
    <name type="scientific">Striga asiatica</name>
    <name type="common">Asiatic witchweed</name>
    <name type="synonym">Buchnera asiatica</name>
    <dbReference type="NCBI Taxonomy" id="4170"/>
    <lineage>
        <taxon>Eukaryota</taxon>
        <taxon>Viridiplantae</taxon>
        <taxon>Streptophyta</taxon>
        <taxon>Embryophyta</taxon>
        <taxon>Tracheophyta</taxon>
        <taxon>Spermatophyta</taxon>
        <taxon>Magnoliopsida</taxon>
        <taxon>eudicotyledons</taxon>
        <taxon>Gunneridae</taxon>
        <taxon>Pentapetalae</taxon>
        <taxon>asterids</taxon>
        <taxon>lamiids</taxon>
        <taxon>Lamiales</taxon>
        <taxon>Orobanchaceae</taxon>
        <taxon>Buchnereae</taxon>
        <taxon>Striga</taxon>
    </lineage>
</organism>
<proteinExistence type="predicted"/>
<accession>A0A5A7P1X0</accession>
<dbReference type="OrthoDB" id="427795at2759"/>
<dbReference type="EMBL" id="BKCP01001114">
    <property type="protein sequence ID" value="GER26710.1"/>
    <property type="molecule type" value="Genomic_DNA"/>
</dbReference>
<feature type="region of interest" description="Disordered" evidence="1">
    <location>
        <begin position="67"/>
        <end position="174"/>
    </location>
</feature>
<dbReference type="Proteomes" id="UP000325081">
    <property type="component" value="Unassembled WGS sequence"/>
</dbReference>
<name>A0A5A7P1X0_STRAF</name>
<protein>
    <submittedName>
        <fullName evidence="2">Serine/threonine-protein kinase PRP4 homolog</fullName>
    </submittedName>
</protein>
<dbReference type="AlphaFoldDB" id="A0A5A7P1X0"/>
<feature type="compositionally biased region" description="Basic residues" evidence="1">
    <location>
        <begin position="87"/>
        <end position="108"/>
    </location>
</feature>
<keyword evidence="2" id="KW-0418">Kinase</keyword>
<evidence type="ECO:0000313" key="2">
    <source>
        <dbReference type="EMBL" id="GER26710.1"/>
    </source>
</evidence>
<dbReference type="GO" id="GO:0016301">
    <property type="term" value="F:kinase activity"/>
    <property type="evidence" value="ECO:0007669"/>
    <property type="project" value="UniProtKB-KW"/>
</dbReference>
<keyword evidence="2" id="KW-0808">Transferase</keyword>
<gene>
    <name evidence="2" type="ORF">STAS_02373</name>
</gene>
<feature type="compositionally biased region" description="Low complexity" evidence="1">
    <location>
        <begin position="144"/>
        <end position="159"/>
    </location>
</feature>
<comment type="caution">
    <text evidence="2">The sequence shown here is derived from an EMBL/GenBank/DDBJ whole genome shotgun (WGS) entry which is preliminary data.</text>
</comment>
<evidence type="ECO:0000313" key="3">
    <source>
        <dbReference type="Proteomes" id="UP000325081"/>
    </source>
</evidence>
<sequence length="244" mass="26783">MAPQPQVRVACAVQRRFRRMFTIIENINLCTNSLCCNNKWVLRHISSPVDLPIMVAPDQLHCRHYRGAKTQKGKRRSGSSLPSHSRTQNHRTQIAHRHTGEHHSRHPRAAAAPAPASDNWARSPMCESPESSSGLNSPCPAAPPGRAATRRSATATRARGLSPDRRGKGRSSISPLISSSSFPIFCSRLTNFSRVSLENLNQLVPCLAQSRKEILCFDLLRVVLGENGDGGNLGGLRGELEGRM</sequence>
<reference evidence="3" key="1">
    <citation type="journal article" date="2019" name="Curr. Biol.">
        <title>Genome Sequence of Striga asiatica Provides Insight into the Evolution of Plant Parasitism.</title>
        <authorList>
            <person name="Yoshida S."/>
            <person name="Kim S."/>
            <person name="Wafula E.K."/>
            <person name="Tanskanen J."/>
            <person name="Kim Y.M."/>
            <person name="Honaas L."/>
            <person name="Yang Z."/>
            <person name="Spallek T."/>
            <person name="Conn C.E."/>
            <person name="Ichihashi Y."/>
            <person name="Cheong K."/>
            <person name="Cui S."/>
            <person name="Der J.P."/>
            <person name="Gundlach H."/>
            <person name="Jiao Y."/>
            <person name="Hori C."/>
            <person name="Ishida J.K."/>
            <person name="Kasahara H."/>
            <person name="Kiba T."/>
            <person name="Kim M.S."/>
            <person name="Koo N."/>
            <person name="Laohavisit A."/>
            <person name="Lee Y.H."/>
            <person name="Lumba S."/>
            <person name="McCourt P."/>
            <person name="Mortimer J.C."/>
            <person name="Mutuku J.M."/>
            <person name="Nomura T."/>
            <person name="Sasaki-Sekimoto Y."/>
            <person name="Seto Y."/>
            <person name="Wang Y."/>
            <person name="Wakatake T."/>
            <person name="Sakakibara H."/>
            <person name="Demura T."/>
            <person name="Yamaguchi S."/>
            <person name="Yoneyama K."/>
            <person name="Manabe R.I."/>
            <person name="Nelson D.C."/>
            <person name="Schulman A.H."/>
            <person name="Timko M.P."/>
            <person name="dePamphilis C.W."/>
            <person name="Choi D."/>
            <person name="Shirasu K."/>
        </authorList>
    </citation>
    <scope>NUCLEOTIDE SEQUENCE [LARGE SCALE GENOMIC DNA]</scope>
    <source>
        <strain evidence="3">cv. UVA1</strain>
    </source>
</reference>